<dbReference type="Gene3D" id="3.10.20.90">
    <property type="entry name" value="Phosphatidylinositol 3-kinase Catalytic Subunit, Chain A, domain 1"/>
    <property type="match status" value="1"/>
</dbReference>
<dbReference type="PROSITE" id="PS00845">
    <property type="entry name" value="CAP_GLY_1"/>
    <property type="match status" value="1"/>
</dbReference>
<dbReference type="GO" id="GO:0007023">
    <property type="term" value="P:post-chaperonin tubulin folding pathway"/>
    <property type="evidence" value="ECO:0007669"/>
    <property type="project" value="InterPro"/>
</dbReference>
<sequence>MSSSVALTVKKSDGFVYEKKFVESQTLLEFKQKLELITGVLANEMKLQLHDAEDKFIKALENDNGTLADAGVKDDMVIVVQNIHGNIPVPQDDVPHYVMSDDKYDQREDSLRKWKEGIISTVQPQQEKLESHIVVGNRVIVKMPNKSEEKHGKIEFVGETLFKPDCIWVGVSYDEAVGKNDGSVDGHRYFTTKPNHGAFIRPVNVFPEPDEVNEI</sequence>
<feature type="domain" description="Ubiquitin-like" evidence="3">
    <location>
        <begin position="5"/>
        <end position="80"/>
    </location>
</feature>
<dbReference type="InterPro" id="IPR000938">
    <property type="entry name" value="CAP-Gly_domain"/>
</dbReference>
<dbReference type="GO" id="GO:0043014">
    <property type="term" value="F:alpha-tubulin binding"/>
    <property type="evidence" value="ECO:0007669"/>
    <property type="project" value="InterPro"/>
</dbReference>
<dbReference type="InterPro" id="IPR036859">
    <property type="entry name" value="CAP-Gly_dom_sf"/>
</dbReference>
<organism evidence="5 6">
    <name type="scientific">Panagrolaimus superbus</name>
    <dbReference type="NCBI Taxonomy" id="310955"/>
    <lineage>
        <taxon>Eukaryota</taxon>
        <taxon>Metazoa</taxon>
        <taxon>Ecdysozoa</taxon>
        <taxon>Nematoda</taxon>
        <taxon>Chromadorea</taxon>
        <taxon>Rhabditida</taxon>
        <taxon>Tylenchina</taxon>
        <taxon>Panagrolaimomorpha</taxon>
        <taxon>Panagrolaimoidea</taxon>
        <taxon>Panagrolaimidae</taxon>
        <taxon>Panagrolaimus</taxon>
    </lineage>
</organism>
<evidence type="ECO:0000256" key="1">
    <source>
        <dbReference type="ARBA" id="ARBA00023186"/>
    </source>
</evidence>
<evidence type="ECO:0000259" key="4">
    <source>
        <dbReference type="PROSITE" id="PS50245"/>
    </source>
</evidence>
<dbReference type="CDD" id="cd01789">
    <property type="entry name" value="Ubl_TBCB"/>
    <property type="match status" value="1"/>
</dbReference>
<dbReference type="InterPro" id="IPR045172">
    <property type="entry name" value="TBCB_Ubl"/>
</dbReference>
<protein>
    <submittedName>
        <fullName evidence="6">CAP-Gly domain-containing protein</fullName>
    </submittedName>
</protein>
<accession>A0A914Y6E6</accession>
<proteinExistence type="inferred from homology"/>
<name>A0A914Y6E6_9BILA</name>
<dbReference type="InterPro" id="IPR029071">
    <property type="entry name" value="Ubiquitin-like_domsf"/>
</dbReference>
<keyword evidence="5" id="KW-1185">Reference proteome</keyword>
<dbReference type="Pfam" id="PF01302">
    <property type="entry name" value="CAP_GLY"/>
    <property type="match status" value="1"/>
</dbReference>
<dbReference type="PANTHER" id="PTHR18916">
    <property type="entry name" value="DYNACTIN 1-RELATED MICROTUBULE-BINDING"/>
    <property type="match status" value="1"/>
</dbReference>
<dbReference type="PROSITE" id="PS50245">
    <property type="entry name" value="CAP_GLY_2"/>
    <property type="match status" value="1"/>
</dbReference>
<feature type="domain" description="CAP-Gly" evidence="4">
    <location>
        <begin position="167"/>
        <end position="201"/>
    </location>
</feature>
<comment type="similarity">
    <text evidence="2">Belongs to the TBCB family.</text>
</comment>
<dbReference type="GO" id="GO:0007021">
    <property type="term" value="P:tubulin complex assembly"/>
    <property type="evidence" value="ECO:0007669"/>
    <property type="project" value="InterPro"/>
</dbReference>
<dbReference type="Proteomes" id="UP000887577">
    <property type="component" value="Unplaced"/>
</dbReference>
<evidence type="ECO:0000256" key="2">
    <source>
        <dbReference type="ARBA" id="ARBA00025779"/>
    </source>
</evidence>
<dbReference type="AlphaFoldDB" id="A0A914Y6E6"/>
<dbReference type="InterPro" id="IPR000626">
    <property type="entry name" value="Ubiquitin-like_dom"/>
</dbReference>
<dbReference type="Pfam" id="PF14560">
    <property type="entry name" value="Ubiquitin_2"/>
    <property type="match status" value="1"/>
</dbReference>
<dbReference type="SUPFAM" id="SSF54236">
    <property type="entry name" value="Ubiquitin-like"/>
    <property type="match status" value="1"/>
</dbReference>
<evidence type="ECO:0000259" key="3">
    <source>
        <dbReference type="PROSITE" id="PS50053"/>
    </source>
</evidence>
<dbReference type="WBParaSite" id="PSU_v2.g14334.t1">
    <property type="protein sequence ID" value="PSU_v2.g14334.t1"/>
    <property type="gene ID" value="PSU_v2.g14334"/>
</dbReference>
<dbReference type="SUPFAM" id="SSF74924">
    <property type="entry name" value="Cap-Gly domain"/>
    <property type="match status" value="1"/>
</dbReference>
<dbReference type="PROSITE" id="PS50053">
    <property type="entry name" value="UBIQUITIN_2"/>
    <property type="match status" value="1"/>
</dbReference>
<dbReference type="SMART" id="SM01052">
    <property type="entry name" value="CAP_GLY"/>
    <property type="match status" value="1"/>
</dbReference>
<evidence type="ECO:0000313" key="6">
    <source>
        <dbReference type="WBParaSite" id="PSU_v2.g14334.t1"/>
    </source>
</evidence>
<reference evidence="6" key="1">
    <citation type="submission" date="2022-11" db="UniProtKB">
        <authorList>
            <consortium name="WormBaseParasite"/>
        </authorList>
    </citation>
    <scope>IDENTIFICATION</scope>
</reference>
<dbReference type="SMART" id="SM00213">
    <property type="entry name" value="UBQ"/>
    <property type="match status" value="1"/>
</dbReference>
<dbReference type="Gene3D" id="2.30.30.190">
    <property type="entry name" value="CAP Gly-rich-like domain"/>
    <property type="match status" value="1"/>
</dbReference>
<keyword evidence="1" id="KW-0143">Chaperone</keyword>
<evidence type="ECO:0000313" key="5">
    <source>
        <dbReference type="Proteomes" id="UP000887577"/>
    </source>
</evidence>